<keyword evidence="6" id="KW-1185">Reference proteome</keyword>
<dbReference type="Gene3D" id="3.40.50.300">
    <property type="entry name" value="P-loop containing nucleotide triphosphate hydrolases"/>
    <property type="match status" value="1"/>
</dbReference>
<dbReference type="SUPFAM" id="SSF52540">
    <property type="entry name" value="P-loop containing nucleoside triphosphate hydrolases"/>
    <property type="match status" value="1"/>
</dbReference>
<dbReference type="Gene3D" id="1.10.40.70">
    <property type="match status" value="1"/>
</dbReference>
<evidence type="ECO:0000256" key="3">
    <source>
        <dbReference type="ARBA" id="ARBA00022840"/>
    </source>
</evidence>
<dbReference type="EMBL" id="JAPDOG010000021">
    <property type="protein sequence ID" value="MCW3783545.1"/>
    <property type="molecule type" value="Genomic_DNA"/>
</dbReference>
<comment type="similarity">
    <text evidence="1">Belongs to the GSP E family.</text>
</comment>
<dbReference type="SUPFAM" id="SSF160246">
    <property type="entry name" value="EspE N-terminal domain-like"/>
    <property type="match status" value="1"/>
</dbReference>
<proteinExistence type="inferred from homology"/>
<accession>A0ABT3J768</accession>
<evidence type="ECO:0000313" key="6">
    <source>
        <dbReference type="Proteomes" id="UP001207582"/>
    </source>
</evidence>
<dbReference type="PANTHER" id="PTHR30258:SF2">
    <property type="entry name" value="COMG OPERON PROTEIN 1"/>
    <property type="match status" value="1"/>
</dbReference>
<evidence type="ECO:0000259" key="4">
    <source>
        <dbReference type="PROSITE" id="PS00662"/>
    </source>
</evidence>
<dbReference type="SMART" id="SM00382">
    <property type="entry name" value="AAA"/>
    <property type="match status" value="1"/>
</dbReference>
<dbReference type="InterPro" id="IPR037257">
    <property type="entry name" value="T2SS_E_N_sf"/>
</dbReference>
<dbReference type="InterPro" id="IPR007831">
    <property type="entry name" value="T2SS_GspE_N"/>
</dbReference>
<reference evidence="5 6" key="1">
    <citation type="submission" date="2022-10" db="EMBL/GenBank/DDBJ databases">
        <title>Defluviimonas sp. CAU 1641 isolated from mud.</title>
        <authorList>
            <person name="Kim W."/>
        </authorList>
    </citation>
    <scope>NUCLEOTIDE SEQUENCE [LARGE SCALE GENOMIC DNA]</scope>
    <source>
        <strain evidence="5 6">CAU 1641</strain>
    </source>
</reference>
<sequence length="525" mass="55870">MPSVYDSDLGSALVEAGAIDEVAARRAAAAGAETRTGLAASLLQLGLVEEEALYETLAMLGGLRLISIGEIEDRLPVELGLSAEFLRRAMVVPAWQETDAITVAVSALDNGAALEGIAFHLGREVRVVLATPSTIRAALDRLDGPAAEALHGAAETDVEKLRALANDGPIIGLVNDLVAAAVQVSASDIHIEAMEAQGRVRYRVDGGLRTRRRLSDHEHAAVTSRLKVMAHLNISEKRRPQDGRAQVVVRGNAVDLRVSTLPTQFGESVVLRILDRRQVALDWTALGFEEARVRRIERIVNAPNGIFLVAGPTGSGKTTTLYTAISRINSEDRKIITVEDPIEYALAGVNQVAVAPEIEMGFARALRAILRQDPDVIMVGEIRDQETAEIAVRAALVGRMVLSTVHTNDSLAAVDRLLDLGVPPYLLSATLRGVLSQRLVQKNCTACGGRGCASCDGSGIRGRTVVSELLEITPELAGGIARGHSSQALREAAAASGFVTMERHASDLMARGVLSEENVARSLGF</sequence>
<organism evidence="5 6">
    <name type="scientific">Defluviimonas salinarum</name>
    <dbReference type="NCBI Taxonomy" id="2992147"/>
    <lineage>
        <taxon>Bacteria</taxon>
        <taxon>Pseudomonadati</taxon>
        <taxon>Pseudomonadota</taxon>
        <taxon>Alphaproteobacteria</taxon>
        <taxon>Rhodobacterales</taxon>
        <taxon>Paracoccaceae</taxon>
        <taxon>Albidovulum</taxon>
    </lineage>
</organism>
<protein>
    <submittedName>
        <fullName evidence="5">ATPase, T2SS/T4P/T4SS family</fullName>
    </submittedName>
</protein>
<dbReference type="Gene3D" id="3.30.450.90">
    <property type="match status" value="1"/>
</dbReference>
<dbReference type="RefSeq" id="WP_264772991.1">
    <property type="nucleotide sequence ID" value="NZ_JAPDOG010000021.1"/>
</dbReference>
<dbReference type="Pfam" id="PF05157">
    <property type="entry name" value="MshEN"/>
    <property type="match status" value="1"/>
</dbReference>
<dbReference type="PANTHER" id="PTHR30258">
    <property type="entry name" value="TYPE II SECRETION SYSTEM PROTEIN GSPE-RELATED"/>
    <property type="match status" value="1"/>
</dbReference>
<evidence type="ECO:0000313" key="5">
    <source>
        <dbReference type="EMBL" id="MCW3783545.1"/>
    </source>
</evidence>
<dbReference type="PROSITE" id="PS00662">
    <property type="entry name" value="T2SP_E"/>
    <property type="match status" value="1"/>
</dbReference>
<name>A0ABT3J768_9RHOB</name>
<dbReference type="InterPro" id="IPR027417">
    <property type="entry name" value="P-loop_NTPase"/>
</dbReference>
<dbReference type="CDD" id="cd01129">
    <property type="entry name" value="PulE-GspE-like"/>
    <property type="match status" value="1"/>
</dbReference>
<dbReference type="Pfam" id="PF00437">
    <property type="entry name" value="T2SSE"/>
    <property type="match status" value="1"/>
</dbReference>
<dbReference type="Gene3D" id="3.30.300.160">
    <property type="entry name" value="Type II secretion system, protein E, N-terminal domain"/>
    <property type="match status" value="1"/>
</dbReference>
<dbReference type="InterPro" id="IPR001482">
    <property type="entry name" value="T2SS/T4SS_dom"/>
</dbReference>
<keyword evidence="3" id="KW-0067">ATP-binding</keyword>
<dbReference type="InterPro" id="IPR003593">
    <property type="entry name" value="AAA+_ATPase"/>
</dbReference>
<feature type="domain" description="Bacterial type II secretion system protein E" evidence="4">
    <location>
        <begin position="370"/>
        <end position="384"/>
    </location>
</feature>
<gene>
    <name evidence="5" type="ORF">OM960_18560</name>
</gene>
<dbReference type="Proteomes" id="UP001207582">
    <property type="component" value="Unassembled WGS sequence"/>
</dbReference>
<evidence type="ECO:0000256" key="2">
    <source>
        <dbReference type="ARBA" id="ARBA00022741"/>
    </source>
</evidence>
<comment type="caution">
    <text evidence="5">The sequence shown here is derived from an EMBL/GenBank/DDBJ whole genome shotgun (WGS) entry which is preliminary data.</text>
</comment>
<evidence type="ECO:0000256" key="1">
    <source>
        <dbReference type="ARBA" id="ARBA00006611"/>
    </source>
</evidence>
<keyword evidence="2" id="KW-0547">Nucleotide-binding</keyword>